<dbReference type="SUPFAM" id="SSF54534">
    <property type="entry name" value="FKBP-like"/>
    <property type="match status" value="1"/>
</dbReference>
<evidence type="ECO:0000313" key="7">
    <source>
        <dbReference type="Proteomes" id="UP000186230"/>
    </source>
</evidence>
<sequence length="318" mass="35099">MKINRLAVILLVSILVFSCKKDDDGDTTVNLRDRGEQAIADDQAIIEYLSTHFYNYEEFENPPEGFDYEIVYDTIAGDNAGKTAIIESDKLFTKTINYEGVDQLLYVLKVREGAGEKPTFADSTYVGYRGELLDHTVFNSYYKASLWFDLGGYQYISNGTIRQDGGTILGFARGLEEFGGASGYEIQADNTVKWNDDYGIGALFIPSGLGYFAAPPTTKIGAYKPLVFSFKLYNVNQADHDGDGIPSYMEDLDGDKELFTDDTDGDGLANSSDTDDDGDGTPTRDEIEIDEETGAITLTDTNGDGTPDYLDPDFFKND</sequence>
<keyword evidence="3 4" id="KW-0697">Rotamase</keyword>
<dbReference type="EC" id="5.2.1.8" evidence="2 4"/>
<evidence type="ECO:0000256" key="2">
    <source>
        <dbReference type="ARBA" id="ARBA00013194"/>
    </source>
</evidence>
<dbReference type="KEGG" id="gfl:GRFL_0474"/>
<dbReference type="Proteomes" id="UP000186230">
    <property type="component" value="Chromosome"/>
</dbReference>
<accession>A0A1L7I0S2</accession>
<feature type="compositionally biased region" description="Acidic residues" evidence="5">
    <location>
        <begin position="250"/>
        <end position="265"/>
    </location>
</feature>
<organism evidence="6 7">
    <name type="scientific">Christiangramia flava JLT2011</name>
    <dbReference type="NCBI Taxonomy" id="1229726"/>
    <lineage>
        <taxon>Bacteria</taxon>
        <taxon>Pseudomonadati</taxon>
        <taxon>Bacteroidota</taxon>
        <taxon>Flavobacteriia</taxon>
        <taxon>Flavobacteriales</taxon>
        <taxon>Flavobacteriaceae</taxon>
        <taxon>Christiangramia</taxon>
    </lineage>
</organism>
<dbReference type="GO" id="GO:0003755">
    <property type="term" value="F:peptidyl-prolyl cis-trans isomerase activity"/>
    <property type="evidence" value="ECO:0007669"/>
    <property type="project" value="UniProtKB-KW"/>
</dbReference>
<evidence type="ECO:0000256" key="3">
    <source>
        <dbReference type="ARBA" id="ARBA00023110"/>
    </source>
</evidence>
<dbReference type="SUPFAM" id="SSF103647">
    <property type="entry name" value="TSP type-3 repeat"/>
    <property type="match status" value="1"/>
</dbReference>
<evidence type="ECO:0000256" key="4">
    <source>
        <dbReference type="PROSITE-ProRule" id="PRU00277"/>
    </source>
</evidence>
<evidence type="ECO:0000313" key="6">
    <source>
        <dbReference type="EMBL" id="APU67198.1"/>
    </source>
</evidence>
<dbReference type="Gene3D" id="4.10.1080.10">
    <property type="entry name" value="TSP type-3 repeat"/>
    <property type="match status" value="1"/>
</dbReference>
<proteinExistence type="predicted"/>
<name>A0A1L7I0S2_9FLAO</name>
<dbReference type="OrthoDB" id="1424215at2"/>
<keyword evidence="4" id="KW-0413">Isomerase</keyword>
<dbReference type="STRING" id="1229726.GRFL_0474"/>
<dbReference type="PROSITE" id="PS50059">
    <property type="entry name" value="FKBP_PPIASE"/>
    <property type="match status" value="1"/>
</dbReference>
<dbReference type="AlphaFoldDB" id="A0A1L7I0S2"/>
<dbReference type="InterPro" id="IPR028974">
    <property type="entry name" value="TSP_type-3_rpt"/>
</dbReference>
<dbReference type="InterPro" id="IPR046357">
    <property type="entry name" value="PPIase_dom_sf"/>
</dbReference>
<comment type="catalytic activity">
    <reaction evidence="1 4">
        <text>[protein]-peptidylproline (omega=180) = [protein]-peptidylproline (omega=0)</text>
        <dbReference type="Rhea" id="RHEA:16237"/>
        <dbReference type="Rhea" id="RHEA-COMP:10747"/>
        <dbReference type="Rhea" id="RHEA-COMP:10748"/>
        <dbReference type="ChEBI" id="CHEBI:83833"/>
        <dbReference type="ChEBI" id="CHEBI:83834"/>
        <dbReference type="EC" id="5.2.1.8"/>
    </reaction>
</comment>
<dbReference type="GO" id="GO:0005509">
    <property type="term" value="F:calcium ion binding"/>
    <property type="evidence" value="ECO:0007669"/>
    <property type="project" value="InterPro"/>
</dbReference>
<dbReference type="RefSeq" id="WP_083643097.1">
    <property type="nucleotide sequence ID" value="NZ_AMRU01000003.1"/>
</dbReference>
<dbReference type="EMBL" id="CP016359">
    <property type="protein sequence ID" value="APU67198.1"/>
    <property type="molecule type" value="Genomic_DNA"/>
</dbReference>
<feature type="region of interest" description="Disordered" evidence="5">
    <location>
        <begin position="244"/>
        <end position="318"/>
    </location>
</feature>
<evidence type="ECO:0000256" key="1">
    <source>
        <dbReference type="ARBA" id="ARBA00000971"/>
    </source>
</evidence>
<gene>
    <name evidence="6" type="ORF">GRFL_0474</name>
</gene>
<evidence type="ECO:0000256" key="5">
    <source>
        <dbReference type="SAM" id="MobiDB-lite"/>
    </source>
</evidence>
<dbReference type="Gene3D" id="3.10.50.40">
    <property type="match status" value="1"/>
</dbReference>
<dbReference type="PROSITE" id="PS51257">
    <property type="entry name" value="PROKAR_LIPOPROTEIN"/>
    <property type="match status" value="1"/>
</dbReference>
<reference evidence="6 7" key="1">
    <citation type="submission" date="2016-07" db="EMBL/GenBank/DDBJ databases">
        <title>Multi-omics approach to identify versatile polysaccharide utilization systems of a marine flavobacterium Gramella flava.</title>
        <authorList>
            <person name="Tang K."/>
        </authorList>
    </citation>
    <scope>NUCLEOTIDE SEQUENCE [LARGE SCALE GENOMIC DNA]</scope>
    <source>
        <strain evidence="6 7">JLT2011</strain>
    </source>
</reference>
<keyword evidence="7" id="KW-1185">Reference proteome</keyword>
<dbReference type="InterPro" id="IPR001179">
    <property type="entry name" value="PPIase_FKBP_dom"/>
</dbReference>
<protein>
    <recommendedName>
        <fullName evidence="2 4">peptidylprolyl isomerase</fullName>
        <ecNumber evidence="2 4">5.2.1.8</ecNumber>
    </recommendedName>
</protein>